<comment type="caution">
    <text evidence="1">The sequence shown here is derived from an EMBL/GenBank/DDBJ whole genome shotgun (WGS) entry which is preliminary data.</text>
</comment>
<dbReference type="AlphaFoldDB" id="A0AAU9KM70"/>
<dbReference type="SUPFAM" id="SSF53335">
    <property type="entry name" value="S-adenosyl-L-methionine-dependent methyltransferases"/>
    <property type="match status" value="1"/>
</dbReference>
<dbReference type="GO" id="GO:0005737">
    <property type="term" value="C:cytoplasm"/>
    <property type="evidence" value="ECO:0007669"/>
    <property type="project" value="TreeGrafter"/>
</dbReference>
<proteinExistence type="predicted"/>
<organism evidence="1 4">
    <name type="scientific">Peronospora belbahrii</name>
    <dbReference type="NCBI Taxonomy" id="622444"/>
    <lineage>
        <taxon>Eukaryota</taxon>
        <taxon>Sar</taxon>
        <taxon>Stramenopiles</taxon>
        <taxon>Oomycota</taxon>
        <taxon>Peronosporomycetes</taxon>
        <taxon>Peronosporales</taxon>
        <taxon>Peronosporaceae</taxon>
        <taxon>Peronospora</taxon>
    </lineage>
</organism>
<dbReference type="Gene3D" id="3.40.50.150">
    <property type="entry name" value="Vaccinia Virus protein VP39"/>
    <property type="match status" value="1"/>
</dbReference>
<dbReference type="PANTHER" id="PTHR14614:SF165">
    <property type="entry name" value="FAM86 N-TERMINAL DOMAIN-CONTAINING PROTEIN"/>
    <property type="match status" value="1"/>
</dbReference>
<reference evidence="1 3" key="1">
    <citation type="submission" date="2021-11" db="EMBL/GenBank/DDBJ databases">
        <authorList>
            <person name="Islam A."/>
            <person name="Islam S."/>
            <person name="Flora M.S."/>
            <person name="Rahman M."/>
            <person name="Ziaur R.M."/>
            <person name="Epstein J.H."/>
            <person name="Hassan M."/>
            <person name="Klassen M."/>
            <person name="Woodard K."/>
            <person name="Webb A."/>
            <person name="Webby R.J."/>
            <person name="El Zowalaty M.E."/>
        </authorList>
    </citation>
    <scope>NUCLEOTIDE SEQUENCE</scope>
    <source>
        <strain evidence="2">Pbs1</strain>
        <strain evidence="1">Pbs3</strain>
    </source>
</reference>
<evidence type="ECO:0000313" key="1">
    <source>
        <dbReference type="EMBL" id="CAH0473640.1"/>
    </source>
</evidence>
<dbReference type="Pfam" id="PF10294">
    <property type="entry name" value="Methyltransf_16"/>
    <property type="match status" value="1"/>
</dbReference>
<dbReference type="InterPro" id="IPR029063">
    <property type="entry name" value="SAM-dependent_MTases_sf"/>
</dbReference>
<dbReference type="PANTHER" id="PTHR14614">
    <property type="entry name" value="HEPATOCELLULAR CARCINOMA-ASSOCIATED ANTIGEN"/>
    <property type="match status" value="1"/>
</dbReference>
<gene>
    <name evidence="2" type="ORF">PBS001_LOCUS1890</name>
    <name evidence="1" type="ORF">PBS003_LOCUS523</name>
</gene>
<dbReference type="InterPro" id="IPR019410">
    <property type="entry name" value="Methyltransf_16"/>
</dbReference>
<dbReference type="Proteomes" id="UP001160483">
    <property type="component" value="Unassembled WGS sequence"/>
</dbReference>
<name>A0AAU9KM70_9STRA</name>
<dbReference type="EMBL" id="CAKLCB010000104">
    <property type="protein sequence ID" value="CAH0515172.1"/>
    <property type="molecule type" value="Genomic_DNA"/>
</dbReference>
<evidence type="ECO:0000313" key="3">
    <source>
        <dbReference type="Proteomes" id="UP001158986"/>
    </source>
</evidence>
<dbReference type="Proteomes" id="UP001158986">
    <property type="component" value="Unassembled WGS sequence"/>
</dbReference>
<keyword evidence="3" id="KW-1185">Reference proteome</keyword>
<dbReference type="GO" id="GO:0005634">
    <property type="term" value="C:nucleus"/>
    <property type="evidence" value="ECO:0007669"/>
    <property type="project" value="TreeGrafter"/>
</dbReference>
<dbReference type="CDD" id="cd02440">
    <property type="entry name" value="AdoMet_MTases"/>
    <property type="match status" value="1"/>
</dbReference>
<evidence type="ECO:0000313" key="2">
    <source>
        <dbReference type="EMBL" id="CAH0515172.1"/>
    </source>
</evidence>
<accession>A0AAU9KM70</accession>
<dbReference type="EMBL" id="CAKKTJ010000086">
    <property type="protein sequence ID" value="CAH0473640.1"/>
    <property type="molecule type" value="Genomic_DNA"/>
</dbReference>
<sequence>MKTVGIDAASPRTLHFKCESCDYSTDEHQTLARMTESKLKRQRSMKTSVVKVHLVELIRDLDKANEETDKHYGLFVWPSALLLSQFVAHEADSLCRDKVVLELGCGTGLPSILASLCGATKVYLTDRPGAPDIQCNAETNIRLNGIEDRAEFISLAWGDMHVSDAILSVFQTVQVILAADCFYQSKDFEKVLATVALVCRCSLSSSCTFYFTYQLRSLNESIAPLLSRWGLVAKSIATSNLPFDKNFDSDQAVNNIYLYQVNAQF</sequence>
<evidence type="ECO:0000313" key="4">
    <source>
        <dbReference type="Proteomes" id="UP001160483"/>
    </source>
</evidence>
<protein>
    <submittedName>
        <fullName evidence="1">Uncharacterized protein</fullName>
    </submittedName>
</protein>